<feature type="domain" description="Bromodomain associated" evidence="6">
    <location>
        <begin position="13"/>
        <end position="91"/>
    </location>
</feature>
<reference evidence="7 8" key="1">
    <citation type="submission" date="2023-01" db="EMBL/GenBank/DDBJ databases">
        <title>Analysis of 21 Apiospora genomes using comparative genomics revels a genus with tremendous synthesis potential of carbohydrate active enzymes and secondary metabolites.</title>
        <authorList>
            <person name="Sorensen T."/>
        </authorList>
    </citation>
    <scope>NUCLEOTIDE SEQUENCE [LARGE SCALE GENOMIC DNA]</scope>
    <source>
        <strain evidence="7 8">CBS 24483</strain>
    </source>
</reference>
<name>A0ABR1QBC4_9PEZI</name>
<evidence type="ECO:0000256" key="2">
    <source>
        <dbReference type="ARBA" id="ARBA00023015"/>
    </source>
</evidence>
<accession>A0ABR1QBC4</accession>
<comment type="caution">
    <text evidence="7">The sequence shown here is derived from an EMBL/GenBank/DDBJ whole genome shotgun (WGS) entry which is preliminary data.</text>
</comment>
<dbReference type="Proteomes" id="UP001391051">
    <property type="component" value="Unassembled WGS sequence"/>
</dbReference>
<keyword evidence="2" id="KW-0805">Transcription regulation</keyword>
<keyword evidence="4" id="KW-0539">Nucleus</keyword>
<evidence type="ECO:0000313" key="7">
    <source>
        <dbReference type="EMBL" id="KAK7951291.1"/>
    </source>
</evidence>
<sequence>MSTNEAPRGVPSTQYFHALLRPAILQILRAQGYYACSPAVLDNVTELAGRHLTELADRTARFMETNSEATLQPTLSDARMAMEQCGVFAPTRLHTAQVWTGEEDTSGVEDFIGWAQGPKNAKIRKVAQAISEPTGLEDADAAEEPANNYLAALKKKHNKNDQESKYTTTVLGKGNDHGDIPVEGGPVASVKGWEQMMREAARRPREATPDSRPPSSGLSSLADDDVEMMEIEI</sequence>
<keyword evidence="3" id="KW-0804">Transcription</keyword>
<dbReference type="GeneID" id="92076303"/>
<evidence type="ECO:0000256" key="3">
    <source>
        <dbReference type="ARBA" id="ARBA00023163"/>
    </source>
</evidence>
<keyword evidence="8" id="KW-1185">Reference proteome</keyword>
<feature type="compositionally biased region" description="Acidic residues" evidence="5">
    <location>
        <begin position="222"/>
        <end position="233"/>
    </location>
</feature>
<dbReference type="EMBL" id="JAQQWE010000005">
    <property type="protein sequence ID" value="KAK7951291.1"/>
    <property type="molecule type" value="Genomic_DNA"/>
</dbReference>
<protein>
    <recommendedName>
        <fullName evidence="6">Bromodomain associated domain-containing protein</fullName>
    </recommendedName>
</protein>
<organism evidence="7 8">
    <name type="scientific">Apiospora aurea</name>
    <dbReference type="NCBI Taxonomy" id="335848"/>
    <lineage>
        <taxon>Eukaryota</taxon>
        <taxon>Fungi</taxon>
        <taxon>Dikarya</taxon>
        <taxon>Ascomycota</taxon>
        <taxon>Pezizomycotina</taxon>
        <taxon>Sordariomycetes</taxon>
        <taxon>Xylariomycetidae</taxon>
        <taxon>Amphisphaeriales</taxon>
        <taxon>Apiosporaceae</taxon>
        <taxon>Apiospora</taxon>
    </lineage>
</organism>
<feature type="compositionally biased region" description="Basic and acidic residues" evidence="5">
    <location>
        <begin position="196"/>
        <end position="209"/>
    </location>
</feature>
<gene>
    <name evidence="7" type="ORF">PG986_007019</name>
</gene>
<dbReference type="Pfam" id="PF07524">
    <property type="entry name" value="Bromo_TP"/>
    <property type="match status" value="1"/>
</dbReference>
<dbReference type="InterPro" id="IPR009072">
    <property type="entry name" value="Histone-fold"/>
</dbReference>
<evidence type="ECO:0000259" key="6">
    <source>
        <dbReference type="SMART" id="SM00576"/>
    </source>
</evidence>
<feature type="region of interest" description="Disordered" evidence="5">
    <location>
        <begin position="156"/>
        <end position="233"/>
    </location>
</feature>
<dbReference type="Gene3D" id="1.10.20.10">
    <property type="entry name" value="Histone, subunit A"/>
    <property type="match status" value="1"/>
</dbReference>
<evidence type="ECO:0000256" key="1">
    <source>
        <dbReference type="ARBA" id="ARBA00004123"/>
    </source>
</evidence>
<dbReference type="InterPro" id="IPR006565">
    <property type="entry name" value="BTP"/>
</dbReference>
<evidence type="ECO:0000256" key="4">
    <source>
        <dbReference type="ARBA" id="ARBA00023242"/>
    </source>
</evidence>
<dbReference type="CDD" id="cd00076">
    <property type="entry name" value="HFD_SF"/>
    <property type="match status" value="1"/>
</dbReference>
<evidence type="ECO:0000313" key="8">
    <source>
        <dbReference type="Proteomes" id="UP001391051"/>
    </source>
</evidence>
<proteinExistence type="predicted"/>
<evidence type="ECO:0000256" key="5">
    <source>
        <dbReference type="SAM" id="MobiDB-lite"/>
    </source>
</evidence>
<dbReference type="SMART" id="SM00576">
    <property type="entry name" value="BTP"/>
    <property type="match status" value="1"/>
</dbReference>
<dbReference type="RefSeq" id="XP_066699353.1">
    <property type="nucleotide sequence ID" value="XM_066843241.1"/>
</dbReference>
<comment type="subcellular location">
    <subcellularLocation>
        <location evidence="1">Nucleus</location>
    </subcellularLocation>
</comment>